<comment type="function">
    <text evidence="2 9">Catalyzes a trans-dehydration via an enolate intermediate.</text>
</comment>
<dbReference type="NCBIfam" id="NF003806">
    <property type="entry name" value="PRK05395.1-3"/>
    <property type="match status" value="1"/>
</dbReference>
<dbReference type="PROSITE" id="PS01029">
    <property type="entry name" value="DEHYDROQUINASE_II"/>
    <property type="match status" value="1"/>
</dbReference>
<feature type="binding site" evidence="9 11">
    <location>
        <position position="88"/>
    </location>
    <ligand>
        <name>substrate</name>
    </ligand>
</feature>
<reference evidence="13" key="1">
    <citation type="journal article" date="2020" name="mSystems">
        <title>Genome- and Community-Level Interaction Insights into Carbon Utilization and Element Cycling Functions of Hydrothermarchaeota in Hydrothermal Sediment.</title>
        <authorList>
            <person name="Zhou Z."/>
            <person name="Liu Y."/>
            <person name="Xu W."/>
            <person name="Pan J."/>
            <person name="Luo Z.H."/>
            <person name="Li M."/>
        </authorList>
    </citation>
    <scope>NUCLEOTIDE SEQUENCE [LARGE SCALE GENOMIC DNA]</scope>
    <source>
        <strain evidence="13">HyVt-485</strain>
    </source>
</reference>
<evidence type="ECO:0000256" key="9">
    <source>
        <dbReference type="HAMAP-Rule" id="MF_00169"/>
    </source>
</evidence>
<dbReference type="Gene3D" id="3.40.50.9100">
    <property type="entry name" value="Dehydroquinase, class II"/>
    <property type="match status" value="1"/>
</dbReference>
<dbReference type="GO" id="GO:0008652">
    <property type="term" value="P:amino acid biosynthetic process"/>
    <property type="evidence" value="ECO:0007669"/>
    <property type="project" value="UniProtKB-KW"/>
</dbReference>
<evidence type="ECO:0000256" key="8">
    <source>
        <dbReference type="ARBA" id="ARBA00023239"/>
    </source>
</evidence>
<feature type="active site" description="Proton donor" evidence="9 10">
    <location>
        <position position="101"/>
    </location>
</feature>
<dbReference type="EC" id="4.2.1.10" evidence="6 9"/>
<dbReference type="InterPro" id="IPR018509">
    <property type="entry name" value="DHquinase_II_CS"/>
</dbReference>
<dbReference type="PANTHER" id="PTHR21272">
    <property type="entry name" value="CATABOLIC 3-DEHYDROQUINASE"/>
    <property type="match status" value="1"/>
</dbReference>
<comment type="subunit">
    <text evidence="5 9">Homododecamer.</text>
</comment>
<keyword evidence="8 9" id="KW-0456">Lyase</keyword>
<evidence type="ECO:0000256" key="11">
    <source>
        <dbReference type="PIRSR" id="PIRSR001399-2"/>
    </source>
</evidence>
<dbReference type="Pfam" id="PF01220">
    <property type="entry name" value="DHquinase_II"/>
    <property type="match status" value="1"/>
</dbReference>
<dbReference type="PANTHER" id="PTHR21272:SF3">
    <property type="entry name" value="CATABOLIC 3-DEHYDROQUINASE"/>
    <property type="match status" value="1"/>
</dbReference>
<dbReference type="GO" id="GO:0009073">
    <property type="term" value="P:aromatic amino acid family biosynthetic process"/>
    <property type="evidence" value="ECO:0007669"/>
    <property type="project" value="UniProtKB-KW"/>
</dbReference>
<organism evidence="13">
    <name type="scientific">Hellea balneolensis</name>
    <dbReference type="NCBI Taxonomy" id="287478"/>
    <lineage>
        <taxon>Bacteria</taxon>
        <taxon>Pseudomonadati</taxon>
        <taxon>Pseudomonadota</taxon>
        <taxon>Alphaproteobacteria</taxon>
        <taxon>Maricaulales</taxon>
        <taxon>Robiginitomaculaceae</taxon>
        <taxon>Hellea</taxon>
    </lineage>
</organism>
<evidence type="ECO:0000313" key="13">
    <source>
        <dbReference type="EMBL" id="HHL43827.1"/>
    </source>
</evidence>
<gene>
    <name evidence="9" type="primary">aroQ</name>
    <name evidence="13" type="ORF">ENJ42_09425</name>
</gene>
<proteinExistence type="inferred from homology"/>
<dbReference type="PIRSF" id="PIRSF001399">
    <property type="entry name" value="DHquinase_II"/>
    <property type="match status" value="1"/>
</dbReference>
<evidence type="ECO:0000256" key="1">
    <source>
        <dbReference type="ARBA" id="ARBA00001864"/>
    </source>
</evidence>
<evidence type="ECO:0000256" key="6">
    <source>
        <dbReference type="ARBA" id="ARBA00012060"/>
    </source>
</evidence>
<dbReference type="GO" id="GO:0009423">
    <property type="term" value="P:chorismate biosynthetic process"/>
    <property type="evidence" value="ECO:0007669"/>
    <property type="project" value="UniProtKB-UniRule"/>
</dbReference>
<dbReference type="GO" id="GO:0019631">
    <property type="term" value="P:quinate catabolic process"/>
    <property type="evidence" value="ECO:0007669"/>
    <property type="project" value="TreeGrafter"/>
</dbReference>
<dbReference type="AlphaFoldDB" id="A0A7C5R7W7"/>
<evidence type="ECO:0000256" key="7">
    <source>
        <dbReference type="ARBA" id="ARBA00023141"/>
    </source>
</evidence>
<comment type="pathway">
    <text evidence="3 9">Metabolic intermediate biosynthesis; chorismate biosynthesis; chorismate from D-erythrose 4-phosphate and phosphoenolpyruvate: step 3/7.</text>
</comment>
<dbReference type="InterPro" id="IPR001874">
    <property type="entry name" value="DHquinase_II"/>
</dbReference>
<dbReference type="GO" id="GO:0003855">
    <property type="term" value="F:3-dehydroquinate dehydratase activity"/>
    <property type="evidence" value="ECO:0007669"/>
    <property type="project" value="UniProtKB-UniRule"/>
</dbReference>
<accession>A0A7C5R7W7</accession>
<comment type="similarity">
    <text evidence="4 9">Belongs to the type-II 3-dehydroquinase family.</text>
</comment>
<dbReference type="NCBIfam" id="NF003805">
    <property type="entry name" value="PRK05395.1-2"/>
    <property type="match status" value="1"/>
</dbReference>
<keyword evidence="9" id="KW-0028">Amino-acid biosynthesis</keyword>
<name>A0A7C5R7W7_9PROT</name>
<evidence type="ECO:0000256" key="4">
    <source>
        <dbReference type="ARBA" id="ARBA00011037"/>
    </source>
</evidence>
<dbReference type="NCBIfam" id="NF003807">
    <property type="entry name" value="PRK05395.1-4"/>
    <property type="match status" value="1"/>
</dbReference>
<sequence>MPKTLYILNGPNLNLLGQREPEIYGSQTLADIEKMCQDRCDELGYELKFLQSNIEGDLVNWLQEAGRAGCAVLINSAAYTHTSVALYDTIKTLDIPVIEIHISQPAARETFREKSYVAMAATGTISGFGAHSYILGIQAAHQACSR</sequence>
<evidence type="ECO:0000256" key="2">
    <source>
        <dbReference type="ARBA" id="ARBA00003924"/>
    </source>
</evidence>
<comment type="caution">
    <text evidence="13">The sequence shown here is derived from an EMBL/GenBank/DDBJ whole genome shotgun (WGS) entry which is preliminary data.</text>
</comment>
<feature type="binding site" evidence="9 11">
    <location>
        <position position="81"/>
    </location>
    <ligand>
        <name>substrate</name>
    </ligand>
</feature>
<feature type="active site" description="Proton acceptor" evidence="9 10">
    <location>
        <position position="24"/>
    </location>
</feature>
<keyword evidence="7 9" id="KW-0057">Aromatic amino acid biosynthesis</keyword>
<evidence type="ECO:0000256" key="3">
    <source>
        <dbReference type="ARBA" id="ARBA00004902"/>
    </source>
</evidence>
<feature type="binding site" evidence="9 11">
    <location>
        <position position="75"/>
    </location>
    <ligand>
        <name>substrate</name>
    </ligand>
</feature>
<dbReference type="SUPFAM" id="SSF52304">
    <property type="entry name" value="Type II 3-dehydroquinate dehydratase"/>
    <property type="match status" value="1"/>
</dbReference>
<dbReference type="Proteomes" id="UP000885830">
    <property type="component" value="Unassembled WGS sequence"/>
</dbReference>
<evidence type="ECO:0000256" key="10">
    <source>
        <dbReference type="PIRSR" id="PIRSR001399-1"/>
    </source>
</evidence>
<dbReference type="HAMAP" id="MF_00169">
    <property type="entry name" value="AroQ"/>
    <property type="match status" value="1"/>
</dbReference>
<protein>
    <recommendedName>
        <fullName evidence="6 9">3-dehydroquinate dehydratase</fullName>
        <shortName evidence="9">3-dehydroquinase</shortName>
        <ecNumber evidence="6 9">4.2.1.10</ecNumber>
    </recommendedName>
    <alternativeName>
        <fullName evidence="9">Type II DHQase</fullName>
    </alternativeName>
</protein>
<dbReference type="InterPro" id="IPR036441">
    <property type="entry name" value="DHquinase_II_sf"/>
</dbReference>
<comment type="catalytic activity">
    <reaction evidence="1 9">
        <text>3-dehydroquinate = 3-dehydroshikimate + H2O</text>
        <dbReference type="Rhea" id="RHEA:21096"/>
        <dbReference type="ChEBI" id="CHEBI:15377"/>
        <dbReference type="ChEBI" id="CHEBI:16630"/>
        <dbReference type="ChEBI" id="CHEBI:32364"/>
        <dbReference type="EC" id="4.2.1.10"/>
    </reaction>
</comment>
<dbReference type="CDD" id="cd00466">
    <property type="entry name" value="DHQase_II"/>
    <property type="match status" value="1"/>
</dbReference>
<evidence type="ECO:0000256" key="12">
    <source>
        <dbReference type="PIRSR" id="PIRSR001399-3"/>
    </source>
</evidence>
<feature type="binding site" evidence="9 11">
    <location>
        <position position="112"/>
    </location>
    <ligand>
        <name>substrate</name>
    </ligand>
</feature>
<feature type="binding site" evidence="9 11">
    <location>
        <begin position="102"/>
        <end position="103"/>
    </location>
    <ligand>
        <name>substrate</name>
    </ligand>
</feature>
<feature type="site" description="Transition state stabilizer" evidence="9 12">
    <location>
        <position position="19"/>
    </location>
</feature>
<evidence type="ECO:0000256" key="5">
    <source>
        <dbReference type="ARBA" id="ARBA00011193"/>
    </source>
</evidence>
<dbReference type="EMBL" id="DRMJ01000493">
    <property type="protein sequence ID" value="HHL43827.1"/>
    <property type="molecule type" value="Genomic_DNA"/>
</dbReference>
<dbReference type="UniPathway" id="UPA00053">
    <property type="reaction ID" value="UER00086"/>
</dbReference>